<evidence type="ECO:0000256" key="1">
    <source>
        <dbReference type="SAM" id="Coils"/>
    </source>
</evidence>
<evidence type="ECO:0000313" key="5">
    <source>
        <dbReference type="Proteomes" id="UP000650582"/>
    </source>
</evidence>
<feature type="compositionally biased region" description="Basic and acidic residues" evidence="2">
    <location>
        <begin position="911"/>
        <end position="937"/>
    </location>
</feature>
<dbReference type="Proteomes" id="UP000650582">
    <property type="component" value="Unassembled WGS sequence"/>
</dbReference>
<gene>
    <name evidence="4" type="ORF">RHS04_04225</name>
</gene>
<name>A0A8H7H967_9AGAM</name>
<feature type="region of interest" description="Disordered" evidence="2">
    <location>
        <begin position="911"/>
        <end position="949"/>
    </location>
</feature>
<feature type="domain" description="HAM1-like N-terminal" evidence="3">
    <location>
        <begin position="88"/>
        <end position="266"/>
    </location>
</feature>
<evidence type="ECO:0000259" key="3">
    <source>
        <dbReference type="Pfam" id="PF19343"/>
    </source>
</evidence>
<proteinExistence type="predicted"/>
<comment type="caution">
    <text evidence="4">The sequence shown here is derived from an EMBL/GenBank/DDBJ whole genome shotgun (WGS) entry which is preliminary data.</text>
</comment>
<protein>
    <recommendedName>
        <fullName evidence="3">HAM1-like N-terminal domain-containing protein</fullName>
    </recommendedName>
</protein>
<organism evidence="4 5">
    <name type="scientific">Rhizoctonia solani</name>
    <dbReference type="NCBI Taxonomy" id="456999"/>
    <lineage>
        <taxon>Eukaryota</taxon>
        <taxon>Fungi</taxon>
        <taxon>Dikarya</taxon>
        <taxon>Basidiomycota</taxon>
        <taxon>Agaricomycotina</taxon>
        <taxon>Agaricomycetes</taxon>
        <taxon>Cantharellales</taxon>
        <taxon>Ceratobasidiaceae</taxon>
        <taxon>Rhizoctonia</taxon>
    </lineage>
</organism>
<dbReference type="AlphaFoldDB" id="A0A8H7H967"/>
<evidence type="ECO:0000256" key="2">
    <source>
        <dbReference type="SAM" id="MobiDB-lite"/>
    </source>
</evidence>
<dbReference type="InterPro" id="IPR045967">
    <property type="entry name" value="HAM1-like_N"/>
</dbReference>
<accession>A0A8H7H967</accession>
<feature type="domain" description="HAM1-like N-terminal" evidence="3">
    <location>
        <begin position="282"/>
        <end position="686"/>
    </location>
</feature>
<dbReference type="PANTHER" id="PTHR31138:SF1">
    <property type="entry name" value="PDZ DOMAIN-CONTAINING PROTEIN"/>
    <property type="match status" value="1"/>
</dbReference>
<keyword evidence="1" id="KW-0175">Coiled coil</keyword>
<dbReference type="PANTHER" id="PTHR31138">
    <property type="entry name" value="CHROMOSOME 19, WHOLE GENOME SHOTGUN SEQUENCE"/>
    <property type="match status" value="1"/>
</dbReference>
<dbReference type="EMBL" id="JACYCC010000037">
    <property type="protein sequence ID" value="KAF8679666.1"/>
    <property type="molecule type" value="Genomic_DNA"/>
</dbReference>
<reference evidence="4" key="1">
    <citation type="submission" date="2020-09" db="EMBL/GenBank/DDBJ databases">
        <title>Comparative genome analyses of four rice-infecting Rhizoctonia solani isolates reveal extensive enrichment of homogalacturonan modification genes.</title>
        <authorList>
            <person name="Lee D.-Y."/>
            <person name="Jeon J."/>
            <person name="Kim K.-T."/>
            <person name="Cheong K."/>
            <person name="Song H."/>
            <person name="Choi G."/>
            <person name="Ko J."/>
            <person name="Opiyo S.O."/>
            <person name="Zuo S."/>
            <person name="Madhav S."/>
            <person name="Lee Y.-H."/>
            <person name="Wang G.-L."/>
        </authorList>
    </citation>
    <scope>NUCLEOTIDE SEQUENCE</scope>
    <source>
        <strain evidence="4">AG1-IA YN-7</strain>
    </source>
</reference>
<feature type="coiled-coil region" evidence="1">
    <location>
        <begin position="285"/>
        <end position="316"/>
    </location>
</feature>
<dbReference type="Pfam" id="PF19343">
    <property type="entry name" value="HAM1_N"/>
    <property type="match status" value="2"/>
</dbReference>
<evidence type="ECO:0000313" key="4">
    <source>
        <dbReference type="EMBL" id="KAF8679666.1"/>
    </source>
</evidence>
<sequence length="949" mass="103791">MSINNPRRAERIHVVRDNSVENVCHIQDDTPDPPPRLAVLFSEIMGSCSSCCGGGRRPQKGEREPLLPKVTEYVPPKSVWDKSADALGALAAGKMPTQRQLDSALSALLSSDLLKVSNTASGALSAHGQALVLDIRKIVEAIARIGLEKNSDDLIQDIIWQYRLMSSAPIQVDANWHNQSKLDINLNGAAGHLGEIPTIDQSELTDDSLAFAASLRTLLSLVLTSSGFRLLISDILITTRQMLADTASDVAAVAAYVETRAENIEQTIRPGEGEGDREITVEDAAKQVEKIDDAVKEDLEKARKEAELKKHVIEERLSEESPDRIKQTIMERVEAIVQQAQNDPAYRSALRTIVVISEKYANVTAQAAHSTVAAAQSAVADSTVEPSASVDPVIESDPHLKKLLQDACTLLERFAGGYSLSPMANSMKQFLHHLSIDETSGVSDLLRDARKWLNKALETPGWLTTHDARKELDQLYDRTKGILDSTPPWRADLQRTSAEASELSDHLKRDAATQQLLGAFDALGTHTRAFGAQSVRSIGLRQMRAELWRDAMGWLLPRILAILKAVPLPRVELKSDALDAVVDDVTFRAPSFMPDHVRVENWSEVRVRGSDAAAEDNNGGGRDWVVEGDSMVRLHIDGLRITANDIAYFFHLKTALLGYRDNGLLSVDVGHESAVGQGVNLDVALETDLDPSAHAAIVPESDDPPPSFFRVKSATVDVPGLDFTLSRTHHWILNALIQPFLGPIVRTGMRMALSQSVKGGLQALDRKLGEVYAQAKANSSSSQEHRNSNEAEPGFWDWWNALLKGQGTTFHEDSDEEGSIDEDGQLEPQTETQVTMKGVIRTTHQPATDTQAESETVLAVGVAEQILPGLGGPENGSNVPEIAERARDAIDDVQNIAEDATNRVAEVENDARAAAGDARDKAARAAERMEERRDAERRRKGWKTKAFDL</sequence>